<dbReference type="PROSITE" id="PS00198">
    <property type="entry name" value="4FE4S_FER_1"/>
    <property type="match status" value="1"/>
</dbReference>
<comment type="caution">
    <text evidence="5">The sequence shown here is derived from an EMBL/GenBank/DDBJ whole genome shotgun (WGS) entry which is preliminary data.</text>
</comment>
<dbReference type="SUPFAM" id="SSF52540">
    <property type="entry name" value="P-loop containing nucleoside triphosphate hydrolases"/>
    <property type="match status" value="1"/>
</dbReference>
<evidence type="ECO:0000256" key="1">
    <source>
        <dbReference type="ARBA" id="ARBA00022723"/>
    </source>
</evidence>
<dbReference type="InterPro" id="IPR027417">
    <property type="entry name" value="P-loop_NTPase"/>
</dbReference>
<accession>A0A0A0IKK9</accession>
<name>A0A0A0IKK9_CLOBO</name>
<dbReference type="SUPFAM" id="SSF54862">
    <property type="entry name" value="4Fe-4S ferredoxins"/>
    <property type="match status" value="1"/>
</dbReference>
<organism evidence="5 6">
    <name type="scientific">Clostridium botulinum C/D str. DC5</name>
    <dbReference type="NCBI Taxonomy" id="1443128"/>
    <lineage>
        <taxon>Bacteria</taxon>
        <taxon>Bacillati</taxon>
        <taxon>Bacillota</taxon>
        <taxon>Clostridia</taxon>
        <taxon>Eubacteriales</taxon>
        <taxon>Clostridiaceae</taxon>
        <taxon>Clostridium</taxon>
    </lineage>
</organism>
<dbReference type="PANTHER" id="PTHR43063">
    <property type="entry name" value="4FE-4S CLUSTER CONTAINING PARA FAMILY ATPASE PROTEIN"/>
    <property type="match status" value="1"/>
</dbReference>
<evidence type="ECO:0000256" key="3">
    <source>
        <dbReference type="ARBA" id="ARBA00023014"/>
    </source>
</evidence>
<dbReference type="Proteomes" id="UP000030014">
    <property type="component" value="Unassembled WGS sequence"/>
</dbReference>
<proteinExistence type="predicted"/>
<dbReference type="GO" id="GO:0051536">
    <property type="term" value="F:iron-sulfur cluster binding"/>
    <property type="evidence" value="ECO:0007669"/>
    <property type="project" value="UniProtKB-KW"/>
</dbReference>
<keyword evidence="3" id="KW-0411">Iron-sulfur</keyword>
<dbReference type="PROSITE" id="PS51379">
    <property type="entry name" value="4FE4S_FER_2"/>
    <property type="match status" value="2"/>
</dbReference>
<dbReference type="Gene3D" id="3.30.70.20">
    <property type="match status" value="1"/>
</dbReference>
<evidence type="ECO:0000259" key="4">
    <source>
        <dbReference type="PROSITE" id="PS51379"/>
    </source>
</evidence>
<feature type="domain" description="4Fe-4S ferredoxin-type" evidence="4">
    <location>
        <begin position="56"/>
        <end position="85"/>
    </location>
</feature>
<feature type="domain" description="4Fe-4S ferredoxin-type" evidence="4">
    <location>
        <begin position="86"/>
        <end position="114"/>
    </location>
</feature>
<evidence type="ECO:0000313" key="5">
    <source>
        <dbReference type="EMBL" id="KGN00737.1"/>
    </source>
</evidence>
<dbReference type="EMBL" id="JDRY01000017">
    <property type="protein sequence ID" value="KGN00737.1"/>
    <property type="molecule type" value="Genomic_DNA"/>
</dbReference>
<gene>
    <name evidence="5" type="ORF">Z955_03075</name>
</gene>
<keyword evidence="2" id="KW-0408">Iron</keyword>
<keyword evidence="1" id="KW-0479">Metal-binding</keyword>
<dbReference type="InterPro" id="IPR017900">
    <property type="entry name" value="4Fe4S_Fe_S_CS"/>
</dbReference>
<evidence type="ECO:0000313" key="6">
    <source>
        <dbReference type="Proteomes" id="UP000030014"/>
    </source>
</evidence>
<evidence type="ECO:0000256" key="2">
    <source>
        <dbReference type="ARBA" id="ARBA00023004"/>
    </source>
</evidence>
<dbReference type="PANTHER" id="PTHR43063:SF1">
    <property type="entry name" value="4FE-4S CLUSTER CONTAINING PARA FAMILY ATPASE PROTEIN"/>
    <property type="match status" value="1"/>
</dbReference>
<dbReference type="AlphaFoldDB" id="A0A0A0IKK9"/>
<dbReference type="Pfam" id="PF01656">
    <property type="entry name" value="CbiA"/>
    <property type="match status" value="1"/>
</dbReference>
<protein>
    <submittedName>
        <fullName evidence="5">(4Fe-4S)-binding protein</fullName>
    </submittedName>
</protein>
<dbReference type="RefSeq" id="WP_039256569.1">
    <property type="nucleotide sequence ID" value="NZ_JDRY01000017.1"/>
</dbReference>
<dbReference type="InterPro" id="IPR002586">
    <property type="entry name" value="CobQ/CobB/MinD/ParA_Nub-bd_dom"/>
</dbReference>
<dbReference type="Pfam" id="PF00037">
    <property type="entry name" value="Fer4"/>
    <property type="match status" value="2"/>
</dbReference>
<sequence length="277" mass="30751">MNISVLSGKGGTGKTTISTNLAYSMKANYIDCDVEEPNGFIFLNPSNIKSKEVFMENPFIDDNKCINCGKCAKVCQFNALVKTKRDMILFERLCHSCGACEIVCENNALTYKKRPIGVIEEGSFNNNICKRGILNISEPMAVPVIKELLRDLPKETNIIDCSPGTSCNVVTSLKFTDAAILVTEPTEFGLHDLKMAVGLLKMFNIPFGVVINKNTSKDNIVVDYCNDENIPILGFVPYARKAAKAYSTGNMLIDIDEYKEIFNDICGKVKEELLWNL</sequence>
<dbReference type="InterPro" id="IPR017896">
    <property type="entry name" value="4Fe4S_Fe-S-bd"/>
</dbReference>
<dbReference type="Gene3D" id="3.40.50.300">
    <property type="entry name" value="P-loop containing nucleotide triphosphate hydrolases"/>
    <property type="match status" value="1"/>
</dbReference>
<reference evidence="5 6" key="1">
    <citation type="submission" date="2014-01" db="EMBL/GenBank/DDBJ databases">
        <title>Plasmidome dynamics in the species complex Clostridium novyi sensu lato converts strains of independent lineages into distinctly different pathogens.</title>
        <authorList>
            <person name="Skarin H."/>
            <person name="Segerman B."/>
        </authorList>
    </citation>
    <scope>NUCLEOTIDE SEQUENCE [LARGE SCALE GENOMIC DNA]</scope>
    <source>
        <strain evidence="5 6">DC5</strain>
    </source>
</reference>
<dbReference type="GO" id="GO:0046872">
    <property type="term" value="F:metal ion binding"/>
    <property type="evidence" value="ECO:0007669"/>
    <property type="project" value="UniProtKB-KW"/>
</dbReference>